<protein>
    <submittedName>
        <fullName evidence="1">Uncharacterized protein</fullName>
    </submittedName>
</protein>
<evidence type="ECO:0000313" key="2">
    <source>
        <dbReference type="Proteomes" id="UP000887013"/>
    </source>
</evidence>
<comment type="caution">
    <text evidence="1">The sequence shown here is derived from an EMBL/GenBank/DDBJ whole genome shotgun (WGS) entry which is preliminary data.</text>
</comment>
<evidence type="ECO:0000313" key="1">
    <source>
        <dbReference type="EMBL" id="GFT42980.1"/>
    </source>
</evidence>
<dbReference type="AlphaFoldDB" id="A0A8X6NZ50"/>
<reference evidence="1" key="1">
    <citation type="submission" date="2020-08" db="EMBL/GenBank/DDBJ databases">
        <title>Multicomponent nature underlies the extraordinary mechanical properties of spider dragline silk.</title>
        <authorList>
            <person name="Kono N."/>
            <person name="Nakamura H."/>
            <person name="Mori M."/>
            <person name="Yoshida Y."/>
            <person name="Ohtoshi R."/>
            <person name="Malay A.D."/>
            <person name="Moran D.A.P."/>
            <person name="Tomita M."/>
            <person name="Numata K."/>
            <person name="Arakawa K."/>
        </authorList>
    </citation>
    <scope>NUCLEOTIDE SEQUENCE</scope>
</reference>
<gene>
    <name evidence="1" type="ORF">NPIL_270321</name>
</gene>
<proteinExistence type="predicted"/>
<name>A0A8X6NZ50_NEPPI</name>
<organism evidence="1 2">
    <name type="scientific">Nephila pilipes</name>
    <name type="common">Giant wood spider</name>
    <name type="synonym">Nephila maculata</name>
    <dbReference type="NCBI Taxonomy" id="299642"/>
    <lineage>
        <taxon>Eukaryota</taxon>
        <taxon>Metazoa</taxon>
        <taxon>Ecdysozoa</taxon>
        <taxon>Arthropoda</taxon>
        <taxon>Chelicerata</taxon>
        <taxon>Arachnida</taxon>
        <taxon>Araneae</taxon>
        <taxon>Araneomorphae</taxon>
        <taxon>Entelegynae</taxon>
        <taxon>Araneoidea</taxon>
        <taxon>Nephilidae</taxon>
        <taxon>Nephila</taxon>
    </lineage>
</organism>
<keyword evidence="2" id="KW-1185">Reference proteome</keyword>
<dbReference type="EMBL" id="BMAW01110410">
    <property type="protein sequence ID" value="GFT42980.1"/>
    <property type="molecule type" value="Genomic_DNA"/>
</dbReference>
<accession>A0A8X6NZ50</accession>
<sequence>MIQNVRFAAHVNGVFTNARLTLQEASLVELSTGSSCLTTVDTTNIYYTWLDYHYNTLNSEETTKIPFPFKGEMCLEEGKTLLQKLFFNKDGSRNSSVAVMGIHQKEFFMSCGLKTVDMWSDMNLDLIPGELDNYPTPFTNSHTNQIHSNGLDHNCSRRKVFQIMYYLKKNNVI</sequence>
<dbReference type="Proteomes" id="UP000887013">
    <property type="component" value="Unassembled WGS sequence"/>
</dbReference>